<gene>
    <name evidence="1" type="ORF">BS297_13940</name>
</gene>
<feature type="non-terminal residue" evidence="1">
    <location>
        <position position="75"/>
    </location>
</feature>
<dbReference type="Proteomes" id="UP000325576">
    <property type="component" value="Unassembled WGS sequence"/>
</dbReference>
<name>A0A5N5E3X8_RHOER</name>
<evidence type="ECO:0000313" key="1">
    <source>
        <dbReference type="EMBL" id="KAB2584743.1"/>
    </source>
</evidence>
<dbReference type="AlphaFoldDB" id="A0A5N5E3X8"/>
<reference evidence="1 2" key="1">
    <citation type="journal article" date="2017" name="Poromechanics V (2013)">
        <title>Genomic Characterization of the Arsenic-Tolerant Actinobacterium, &lt;i&gt;Rhodococcus erythropolis&lt;/i&gt; S43.</title>
        <authorList>
            <person name="Retamal-Morales G."/>
            <person name="Mehnert M."/>
            <person name="Schwabe R."/>
            <person name="Tischler D."/>
            <person name="Schloemann M."/>
            <person name="Levican G.J."/>
        </authorList>
    </citation>
    <scope>NUCLEOTIDE SEQUENCE [LARGE SCALE GENOMIC DNA]</scope>
    <source>
        <strain evidence="1 2">S43</strain>
    </source>
</reference>
<proteinExistence type="predicted"/>
<dbReference type="EMBL" id="MRBO01000405">
    <property type="protein sequence ID" value="KAB2584743.1"/>
    <property type="molecule type" value="Genomic_DNA"/>
</dbReference>
<accession>A0A5N5E3X8</accession>
<sequence length="75" mass="8556">MSTAHEGSNKPFWVGSTPCPRCREEFDSSAKPKRFELISPELVRTEHATTRGQSCSQRVVVGYRRATVRRFRTNA</sequence>
<evidence type="ECO:0000313" key="2">
    <source>
        <dbReference type="Proteomes" id="UP000325576"/>
    </source>
</evidence>
<protein>
    <submittedName>
        <fullName evidence="1">Uncharacterized protein</fullName>
    </submittedName>
</protein>
<organism evidence="1 2">
    <name type="scientific">Rhodococcus erythropolis</name>
    <name type="common">Arthrobacter picolinophilus</name>
    <dbReference type="NCBI Taxonomy" id="1833"/>
    <lineage>
        <taxon>Bacteria</taxon>
        <taxon>Bacillati</taxon>
        <taxon>Actinomycetota</taxon>
        <taxon>Actinomycetes</taxon>
        <taxon>Mycobacteriales</taxon>
        <taxon>Nocardiaceae</taxon>
        <taxon>Rhodococcus</taxon>
        <taxon>Rhodococcus erythropolis group</taxon>
    </lineage>
</organism>
<comment type="caution">
    <text evidence="1">The sequence shown here is derived from an EMBL/GenBank/DDBJ whole genome shotgun (WGS) entry which is preliminary data.</text>
</comment>